<evidence type="ECO:0000313" key="2">
    <source>
        <dbReference type="EMBL" id="KPL90134.1"/>
    </source>
</evidence>
<dbReference type="RefSeq" id="WP_054533900.1">
    <property type="nucleotide sequence ID" value="NZ_LGKP01000013.1"/>
</dbReference>
<dbReference type="AlphaFoldDB" id="A0A0P6YA92"/>
<evidence type="ECO:0000259" key="1">
    <source>
        <dbReference type="Pfam" id="PF05368"/>
    </source>
</evidence>
<dbReference type="PATRIC" id="fig|70996.4.peg.816"/>
<dbReference type="EMBL" id="LGKP01000013">
    <property type="protein sequence ID" value="KPL90134.1"/>
    <property type="molecule type" value="Genomic_DNA"/>
</dbReference>
<dbReference type="SUPFAM" id="SSF51735">
    <property type="entry name" value="NAD(P)-binding Rossmann-fold domains"/>
    <property type="match status" value="1"/>
</dbReference>
<sequence>MILLTGASGQIATAVITTLLRQLPSNQIAAFVRNPAKATKLQAQGLDLRIGSYDDRDSLDRAMQGIDTVLLISGTEEGKRVQQHQNVIDAAKKAGVKRIAYTSRNLRNPATLANTLMHEHFQTEEAIKASGLMYTIFRNALYMDAIPQFIGGAHSFERGIVLPAGDGRVAFALRSEQGEAMANALVQLHNESQIYALTGSQTWSFADVAQSLSELTGKTIAYTPIEGSAFAANLKQRGLDDQVIQRILGFMTDIKLGQEDQVSASLETLLGRKPSGLKAGLSSIFAEALQANEH</sequence>
<organism evidence="2 3">
    <name type="scientific">Herpetosiphon geysericola</name>
    <dbReference type="NCBI Taxonomy" id="70996"/>
    <lineage>
        <taxon>Bacteria</taxon>
        <taxon>Bacillati</taxon>
        <taxon>Chloroflexota</taxon>
        <taxon>Chloroflexia</taxon>
        <taxon>Herpetosiphonales</taxon>
        <taxon>Herpetosiphonaceae</taxon>
        <taxon>Herpetosiphon</taxon>
    </lineage>
</organism>
<feature type="domain" description="NmrA-like" evidence="1">
    <location>
        <begin position="2"/>
        <end position="247"/>
    </location>
</feature>
<dbReference type="InterPro" id="IPR052718">
    <property type="entry name" value="NmrA-type_oxidoreductase"/>
</dbReference>
<dbReference type="OrthoDB" id="152510at2"/>
<dbReference type="Proteomes" id="UP000050277">
    <property type="component" value="Unassembled WGS sequence"/>
</dbReference>
<evidence type="ECO:0000313" key="3">
    <source>
        <dbReference type="Proteomes" id="UP000050277"/>
    </source>
</evidence>
<dbReference type="Pfam" id="PF05368">
    <property type="entry name" value="NmrA"/>
    <property type="match status" value="1"/>
</dbReference>
<dbReference type="PANTHER" id="PTHR47129">
    <property type="entry name" value="QUINONE OXIDOREDUCTASE 2"/>
    <property type="match status" value="1"/>
</dbReference>
<dbReference type="Gene3D" id="3.40.50.720">
    <property type="entry name" value="NAD(P)-binding Rossmann-like Domain"/>
    <property type="match status" value="1"/>
</dbReference>
<name>A0A0P6YA92_9CHLR</name>
<dbReference type="STRING" id="70996.SE18_07940"/>
<dbReference type="CDD" id="cd05269">
    <property type="entry name" value="TMR_SDR_a"/>
    <property type="match status" value="1"/>
</dbReference>
<keyword evidence="3" id="KW-1185">Reference proteome</keyword>
<dbReference type="PANTHER" id="PTHR47129:SF1">
    <property type="entry name" value="NMRA-LIKE DOMAIN-CONTAINING PROTEIN"/>
    <property type="match status" value="1"/>
</dbReference>
<protein>
    <submittedName>
        <fullName evidence="2">NmrA family transcriptional regulator</fullName>
    </submittedName>
</protein>
<proteinExistence type="predicted"/>
<dbReference type="InterPro" id="IPR008030">
    <property type="entry name" value="NmrA-like"/>
</dbReference>
<accession>A0A0P6YA92</accession>
<reference evidence="2 3" key="1">
    <citation type="submission" date="2015-07" db="EMBL/GenBank/DDBJ databases">
        <title>Whole genome sequence of Herpetosiphon geysericola DSM 7119.</title>
        <authorList>
            <person name="Hemp J."/>
            <person name="Ward L.M."/>
            <person name="Pace L.A."/>
            <person name="Fischer W.W."/>
        </authorList>
    </citation>
    <scope>NUCLEOTIDE SEQUENCE [LARGE SCALE GENOMIC DNA]</scope>
    <source>
        <strain evidence="2 3">DSM 7119</strain>
    </source>
</reference>
<dbReference type="InterPro" id="IPR036291">
    <property type="entry name" value="NAD(P)-bd_dom_sf"/>
</dbReference>
<comment type="caution">
    <text evidence="2">The sequence shown here is derived from an EMBL/GenBank/DDBJ whole genome shotgun (WGS) entry which is preliminary data.</text>
</comment>
<gene>
    <name evidence="2" type="ORF">SE18_07940</name>
</gene>
<dbReference type="Gene3D" id="3.90.25.10">
    <property type="entry name" value="UDP-galactose 4-epimerase, domain 1"/>
    <property type="match status" value="1"/>
</dbReference>